<keyword evidence="1" id="KW-0812">Transmembrane</keyword>
<evidence type="ECO:0000313" key="2">
    <source>
        <dbReference type="EMBL" id="EEQ55360.1"/>
    </source>
</evidence>
<dbReference type="HOGENOM" id="CLU_2714258_0_0_11"/>
<dbReference type="AlphaFoldDB" id="C5EBF1"/>
<keyword evidence="1" id="KW-0472">Membrane</keyword>
<name>C5EBF1_BIFLI</name>
<dbReference type="Proteomes" id="UP000005084">
    <property type="component" value="Unassembled WGS sequence"/>
</dbReference>
<evidence type="ECO:0000256" key="1">
    <source>
        <dbReference type="SAM" id="Phobius"/>
    </source>
</evidence>
<sequence>MQRLNISATSLVSSIAGKPAFSAVVVVAVLMVFPLHVMWTAGYVARREAHCMTFVRWPASPHGEMVDKWKTQ</sequence>
<organism evidence="2">
    <name type="scientific">Bifidobacterium longum subsp. infantis CCUG 52486</name>
    <dbReference type="NCBI Taxonomy" id="537937"/>
    <lineage>
        <taxon>Bacteria</taxon>
        <taxon>Bacillati</taxon>
        <taxon>Actinomycetota</taxon>
        <taxon>Actinomycetes</taxon>
        <taxon>Bifidobacteriales</taxon>
        <taxon>Bifidobacteriaceae</taxon>
        <taxon>Bifidobacterium</taxon>
    </lineage>
</organism>
<gene>
    <name evidence="2" type="ORF">BLIG_01684</name>
</gene>
<proteinExistence type="predicted"/>
<feature type="transmembrane region" description="Helical" evidence="1">
    <location>
        <begin position="20"/>
        <end position="44"/>
    </location>
</feature>
<dbReference type="EMBL" id="DS990240">
    <property type="protein sequence ID" value="EEQ55360.1"/>
    <property type="molecule type" value="Genomic_DNA"/>
</dbReference>
<protein>
    <submittedName>
        <fullName evidence="2">Uncharacterized protein</fullName>
    </submittedName>
</protein>
<reference evidence="2" key="1">
    <citation type="submission" date="2008-08" db="EMBL/GenBank/DDBJ databases">
        <title>Annotation of Bifidobacterium longum subsp. infantis CCUG 52486.</title>
        <authorList>
            <consortium name="The Broad Institute Genome Sequencing Platform"/>
            <person name="Gougoulias C."/>
            <person name="Tuohy K.M."/>
            <person name="Gibson G.R."/>
            <person name="Ward D."/>
            <person name="Mehta T."/>
            <person name="Young S."/>
            <person name="Jaffe D."/>
            <person name="Gnerre S."/>
            <person name="Berlin A."/>
            <person name="Heiman D."/>
            <person name="Hepburn T."/>
            <person name="Shea T."/>
            <person name="Sykes S."/>
            <person name="Alvarado L."/>
            <person name="Kodira C."/>
            <person name="Borodovsky M."/>
            <person name="Lander E."/>
            <person name="Galagan J."/>
            <person name="Nusbaum C."/>
            <person name="Birren B."/>
        </authorList>
    </citation>
    <scope>NUCLEOTIDE SEQUENCE [LARGE SCALE GENOMIC DNA]</scope>
    <source>
        <strain evidence="2">CCUG 52486</strain>
    </source>
</reference>
<keyword evidence="1" id="KW-1133">Transmembrane helix</keyword>
<accession>C5EBF1</accession>